<comment type="caution">
    <text evidence="4">The sequence shown here is derived from an EMBL/GenBank/DDBJ whole genome shotgun (WGS) entry which is preliminary data.</text>
</comment>
<evidence type="ECO:0000256" key="3">
    <source>
        <dbReference type="SAM" id="MobiDB-lite"/>
    </source>
</evidence>
<proteinExistence type="predicted"/>
<dbReference type="Gene3D" id="2.150.10.10">
    <property type="entry name" value="Serralysin-like metalloprotease, C-terminal"/>
    <property type="match status" value="12"/>
</dbReference>
<evidence type="ECO:0000256" key="1">
    <source>
        <dbReference type="ARBA" id="ARBA00004613"/>
    </source>
</evidence>
<evidence type="ECO:0000313" key="4">
    <source>
        <dbReference type="EMBL" id="NJC41339.1"/>
    </source>
</evidence>
<feature type="compositionally biased region" description="Gly residues" evidence="3">
    <location>
        <begin position="1040"/>
        <end position="1068"/>
    </location>
</feature>
<gene>
    <name evidence="4" type="ORF">GGQ87_001597</name>
</gene>
<name>A0A7X5YKH5_9CAUL</name>
<accession>A0A7X5YKH5</accession>
<feature type="region of interest" description="Disordered" evidence="3">
    <location>
        <begin position="1005"/>
        <end position="1068"/>
    </location>
</feature>
<dbReference type="InterPro" id="IPR018511">
    <property type="entry name" value="Hemolysin-typ_Ca-bd_CS"/>
</dbReference>
<dbReference type="InterPro" id="IPR001343">
    <property type="entry name" value="Hemolysn_Ca-bd"/>
</dbReference>
<dbReference type="EMBL" id="JAATJM010000001">
    <property type="protein sequence ID" value="NJC41339.1"/>
    <property type="molecule type" value="Genomic_DNA"/>
</dbReference>
<keyword evidence="2" id="KW-0964">Secreted</keyword>
<dbReference type="PANTHER" id="PTHR38340:SF1">
    <property type="entry name" value="S-LAYER PROTEIN"/>
    <property type="match status" value="1"/>
</dbReference>
<dbReference type="PRINTS" id="PR00313">
    <property type="entry name" value="CABNDNGRPT"/>
</dbReference>
<sequence length="1692" mass="169375">MTTINGTNGPDTLPGTSTPDDIYGLGGNDIINGFGGEDVLFGGDGADYLNHNTSTDYLLDDFFYDYLDGGAGNDVIDIGAFDIAYGGAGIDRVTFYGTQSYFTASGVNWDLTGVTDVNSWLNNIFAGFVTVYEFEQLGLVGANFNDVMIGNDLDAGLPMTMEGYGGNDRLEGRGGRDELYGGDGDDILRGDDGDDIVDGGAGNDDIQGGNGFDLFITRITGGDPLAVTVDLTIATAQDTGNGNDTIVGVEHLRGIAESANQSFHFLGDAGFNNLTGSLGADTLEGRDGNDSLRGGAGGDSLIGGNGLDELSYFGSDAGVTINLTALTASGGHATGDTFSSIENVNATEFNDSLTGDGLANRFVGNGGVDTLNGLAGNDLLIGGFGSDVLNGGDDHDQIWNNSQAENGFDAAVDTIDGGGGNDTIFVGEGDIASGGLGSDAAVASFYGRGSGIVLDMSAGAEAAIEAMGGFQLSGFELFAVVGTAHADHITGSAVGEEITGGEGDDTILGGGGFDTLIGGFGDDTLDGGFANDLLRGGFGNDIYVLDDVSDAVQEFLDQGVDEVRTALASHTLAVNVETLTFTTAANHTGVGNAIANTLNGNDGDDTLTGAGGDDVVNGGLGSDTAVFAGNRALWTVSYLDDGVHVSNGVEDNVLTGVEFLAFADMTIPAATPNVINGSGDSDNLAGDPVTPNVDIIHGLGGDDVISGHGGDDALYGDDGADILSGGHGDDHIEGGGDDDNLYGEDGNDVLIAGGGSFHQLNGGEGNDVLVGGSGVNYLNGGAGADYLDGSAGSYDIAAYYGPAVVLDLDGNTDTGDAVGDVLVGIEAFSMGEGNDVVIGSTTASGYIELNMSGGDDILHGGTRDENCYGGDGADHLMGNDGADFLQGAGGDDHLEGGEGADRFIDDDGHTIMDGGNGDDTILIQGGQGLLTLDLRLTTEQQMSADAWVTLTSVEGLYIQTGRAAHVTGTDAANQFYGGGLDDVLIGLAGNDAMYGGSGADNLSGGDDADSLNGQGGDDILSGGDGADAMDGGEGADSLDGGLGSDNLGGGAGDDSLSGGGDTDSLYGGGGADSLDGGLGADYLDGNGDDDILRGGGGADEIYGGDGVDTADFSLAAGGVTAILAANAISNDGDGSSDTIYQVENLIGSAFADNLSGDEWANRLTGGAGADVLYGADGDDVLRGGAGADVLSGGGGIDTADYSLAAAGMRAQLNSNASSNDGDGGSDIFTEIENLTGSAFNDTLIGDNNVNVLRGGLGSDTLLGLGGNDVLWGGAGALNALTGGLGNDTYVLEAADSVIENAGEGTDTVDARINTYVLSNVNVENLIFGGTGNFAGTGNAAANVITGGGGDDVLRGRGGIDVLNGGNGVDTADYTLAAAGVTARIDLQRATNDGDGATDTYTNIENLIGSNFNDTLIGGTGANLLQGGIGTDTLLGFGGNDILMGGSGAANQLQGGDGDDRYILDAFDTCVEVAGQGIDTVEARVGSYTLGANIENLIYTGPGGFVGTGNVLNNIITGGTKADILRGGGGNDSIYGGGGQDELQLRGVSANYTITAEGAGYRIVDSVAGRDGSTYVESMEVVRFSNNTYRVLTYPPPAPAPQEAGDKGGDLSQVLPSIHDDGFVLPAIVDDQPLVLPGAEAFKFADEPLVLPGAEDAASLFLALEARLETPGWALTLDAGTGEPAHRFDDWMN</sequence>
<dbReference type="SUPFAM" id="SSF51120">
    <property type="entry name" value="beta-Roll"/>
    <property type="match status" value="11"/>
</dbReference>
<dbReference type="RefSeq" id="WP_168046382.1">
    <property type="nucleotide sequence ID" value="NZ_JAATJM010000001.1"/>
</dbReference>
<protein>
    <submittedName>
        <fullName evidence="4">Ca2+-binding RTX toxin-like protein</fullName>
    </submittedName>
</protein>
<dbReference type="Pfam" id="PF00353">
    <property type="entry name" value="HemolysinCabind"/>
    <property type="match status" value="20"/>
</dbReference>
<dbReference type="PANTHER" id="PTHR38340">
    <property type="entry name" value="S-LAYER PROTEIN"/>
    <property type="match status" value="1"/>
</dbReference>
<reference evidence="4 5" key="1">
    <citation type="submission" date="2020-03" db="EMBL/GenBank/DDBJ databases">
        <title>Genomic Encyclopedia of Type Strains, Phase IV (KMG-IV): sequencing the most valuable type-strain genomes for metagenomic binning, comparative biology and taxonomic classification.</title>
        <authorList>
            <person name="Goeker M."/>
        </authorList>
    </citation>
    <scope>NUCLEOTIDE SEQUENCE [LARGE SCALE GENOMIC DNA]</scope>
    <source>
        <strain evidence="4 5">DSM 4736</strain>
    </source>
</reference>
<dbReference type="InterPro" id="IPR011049">
    <property type="entry name" value="Serralysin-like_metalloprot_C"/>
</dbReference>
<keyword evidence="5" id="KW-1185">Reference proteome</keyword>
<dbReference type="PROSITE" id="PS00330">
    <property type="entry name" value="HEMOLYSIN_CALCIUM"/>
    <property type="match status" value="17"/>
</dbReference>
<evidence type="ECO:0000256" key="2">
    <source>
        <dbReference type="ARBA" id="ARBA00022525"/>
    </source>
</evidence>
<dbReference type="GO" id="GO:0005576">
    <property type="term" value="C:extracellular region"/>
    <property type="evidence" value="ECO:0007669"/>
    <property type="project" value="UniProtKB-SubCell"/>
</dbReference>
<dbReference type="GO" id="GO:0005509">
    <property type="term" value="F:calcium ion binding"/>
    <property type="evidence" value="ECO:0007669"/>
    <property type="project" value="InterPro"/>
</dbReference>
<comment type="subcellular location">
    <subcellularLocation>
        <location evidence="1">Secreted</location>
    </subcellularLocation>
</comment>
<dbReference type="InterPro" id="IPR050557">
    <property type="entry name" value="RTX_toxin/Mannuronan_C5-epim"/>
</dbReference>
<dbReference type="Proteomes" id="UP000587415">
    <property type="component" value="Unassembled WGS sequence"/>
</dbReference>
<evidence type="ECO:0000313" key="5">
    <source>
        <dbReference type="Proteomes" id="UP000587415"/>
    </source>
</evidence>
<organism evidence="4 5">
    <name type="scientific">Brevundimonas alba</name>
    <dbReference type="NCBI Taxonomy" id="74314"/>
    <lineage>
        <taxon>Bacteria</taxon>
        <taxon>Pseudomonadati</taxon>
        <taxon>Pseudomonadota</taxon>
        <taxon>Alphaproteobacteria</taxon>
        <taxon>Caulobacterales</taxon>
        <taxon>Caulobacteraceae</taxon>
        <taxon>Brevundimonas</taxon>
    </lineage>
</organism>